<evidence type="ECO:0000256" key="2">
    <source>
        <dbReference type="ARBA" id="ARBA00022723"/>
    </source>
</evidence>
<dbReference type="FunFam" id="1.20.1270.50:FF:000004">
    <property type="entry name" value="alpha-mannosidase 2C1 isoform X1"/>
    <property type="match status" value="1"/>
</dbReference>
<dbReference type="SUPFAM" id="SSF88688">
    <property type="entry name" value="Families 57/38 glycoside transferase middle domain"/>
    <property type="match status" value="1"/>
</dbReference>
<organism evidence="6 7">
    <name type="scientific">Ktedonosporobacter rubrisoli</name>
    <dbReference type="NCBI Taxonomy" id="2509675"/>
    <lineage>
        <taxon>Bacteria</taxon>
        <taxon>Bacillati</taxon>
        <taxon>Chloroflexota</taxon>
        <taxon>Ktedonobacteria</taxon>
        <taxon>Ktedonobacterales</taxon>
        <taxon>Ktedonosporobacteraceae</taxon>
        <taxon>Ktedonosporobacter</taxon>
    </lineage>
</organism>
<name>A0A4V0YYP8_KTERU</name>
<accession>A0A4V0YYP8</accession>
<dbReference type="GO" id="GO:0004559">
    <property type="term" value="F:alpha-mannosidase activity"/>
    <property type="evidence" value="ECO:0007669"/>
    <property type="project" value="InterPro"/>
</dbReference>
<dbReference type="InterPro" id="IPR011330">
    <property type="entry name" value="Glyco_hydro/deAcase_b/a-brl"/>
</dbReference>
<dbReference type="GO" id="GO:0046872">
    <property type="term" value="F:metal ion binding"/>
    <property type="evidence" value="ECO:0007669"/>
    <property type="project" value="UniProtKB-KW"/>
</dbReference>
<dbReference type="InterPro" id="IPR011682">
    <property type="entry name" value="Glyco_hydro_38_C"/>
</dbReference>
<keyword evidence="4" id="KW-0326">Glycosidase</keyword>
<dbReference type="SUPFAM" id="SSF88713">
    <property type="entry name" value="Glycoside hydrolase/deacetylase"/>
    <property type="match status" value="1"/>
</dbReference>
<evidence type="ECO:0000256" key="3">
    <source>
        <dbReference type="ARBA" id="ARBA00022801"/>
    </source>
</evidence>
<dbReference type="Pfam" id="PF09261">
    <property type="entry name" value="Alpha-mann_mid"/>
    <property type="match status" value="1"/>
</dbReference>
<dbReference type="GO" id="GO:0009313">
    <property type="term" value="P:oligosaccharide catabolic process"/>
    <property type="evidence" value="ECO:0007669"/>
    <property type="project" value="TreeGrafter"/>
</dbReference>
<dbReference type="Pfam" id="PF01074">
    <property type="entry name" value="Glyco_hydro_38N"/>
    <property type="match status" value="1"/>
</dbReference>
<dbReference type="InterPro" id="IPR037094">
    <property type="entry name" value="Glyco_hydro_38_cen_sf"/>
</dbReference>
<comment type="similarity">
    <text evidence="1">Belongs to the glycosyl hydrolase 38 family.</text>
</comment>
<dbReference type="KEGG" id="kbs:EPA93_13540"/>
<keyword evidence="7" id="KW-1185">Reference proteome</keyword>
<dbReference type="InterPro" id="IPR011013">
    <property type="entry name" value="Gal_mutarotase_sf_dom"/>
</dbReference>
<dbReference type="Pfam" id="PF07748">
    <property type="entry name" value="Glyco_hydro_38C"/>
    <property type="match status" value="1"/>
</dbReference>
<dbReference type="OrthoDB" id="9772207at2"/>
<dbReference type="SUPFAM" id="SSF74650">
    <property type="entry name" value="Galactose mutarotase-like"/>
    <property type="match status" value="1"/>
</dbReference>
<reference evidence="6 7" key="1">
    <citation type="submission" date="2019-01" db="EMBL/GenBank/DDBJ databases">
        <title>Ktedonosporobacter rubrisoli SCAWS-G2.</title>
        <authorList>
            <person name="Huang Y."/>
            <person name="Yan B."/>
        </authorList>
    </citation>
    <scope>NUCLEOTIDE SEQUENCE [LARGE SCALE GENOMIC DNA]</scope>
    <source>
        <strain evidence="6 7">SCAWS-G2</strain>
    </source>
</reference>
<dbReference type="Gene3D" id="3.20.110.10">
    <property type="entry name" value="Glycoside hydrolase 38, N terminal domain"/>
    <property type="match status" value="1"/>
</dbReference>
<dbReference type="InterPro" id="IPR000602">
    <property type="entry name" value="Glyco_hydro_38_N"/>
</dbReference>
<dbReference type="InterPro" id="IPR015341">
    <property type="entry name" value="Glyco_hydro_38_cen"/>
</dbReference>
<keyword evidence="3" id="KW-0378">Hydrolase</keyword>
<dbReference type="EMBL" id="CP035758">
    <property type="protein sequence ID" value="QBD76971.1"/>
    <property type="molecule type" value="Genomic_DNA"/>
</dbReference>
<evidence type="ECO:0000313" key="7">
    <source>
        <dbReference type="Proteomes" id="UP000290365"/>
    </source>
</evidence>
<dbReference type="AlphaFoldDB" id="A0A4V0YYP8"/>
<dbReference type="GO" id="GO:0006013">
    <property type="term" value="P:mannose metabolic process"/>
    <property type="evidence" value="ECO:0007669"/>
    <property type="project" value="InterPro"/>
</dbReference>
<dbReference type="InterPro" id="IPR027291">
    <property type="entry name" value="Glyco_hydro_38_N_sf"/>
</dbReference>
<keyword evidence="2" id="KW-0479">Metal-binding</keyword>
<protein>
    <submittedName>
        <fullName evidence="6">Alpha-mannosidase</fullName>
    </submittedName>
</protein>
<dbReference type="PANTHER" id="PTHR46017">
    <property type="entry name" value="ALPHA-MANNOSIDASE 2C1"/>
    <property type="match status" value="1"/>
</dbReference>
<evidence type="ECO:0000313" key="6">
    <source>
        <dbReference type="EMBL" id="QBD76971.1"/>
    </source>
</evidence>
<dbReference type="Proteomes" id="UP000290365">
    <property type="component" value="Chromosome"/>
</dbReference>
<dbReference type="SMART" id="SM00872">
    <property type="entry name" value="Alpha-mann_mid"/>
    <property type="match status" value="1"/>
</dbReference>
<dbReference type="Gene3D" id="2.70.98.30">
    <property type="entry name" value="Golgi alpha-mannosidase II, domain 4"/>
    <property type="match status" value="1"/>
</dbReference>
<feature type="domain" description="Glycoside hydrolase family 38 central" evidence="5">
    <location>
        <begin position="283"/>
        <end position="362"/>
    </location>
</feature>
<evidence type="ECO:0000256" key="4">
    <source>
        <dbReference type="ARBA" id="ARBA00023295"/>
    </source>
</evidence>
<dbReference type="CDD" id="cd10789">
    <property type="entry name" value="GH38N_AMII_ER_cytosolic"/>
    <property type="match status" value="1"/>
</dbReference>
<sequence>MLFVFPFSLNEGGSTTLTRLTVPEALQLHMIGNAHIDPVWLWRWPEGCAEAISTCWSAIDRLEEEPGFIFTRGEAVIYRWIEELEPALFARIQEYVAKKRWIIVNGWWLQADCNLPAGEAFIRQALYGKRYFREKFGIDVTVGYNVDSFGHAGTLPMLLRHTGFDSYVFLRPEPHEKTLPSSLFAWTSPDGSQVTAFRVPFGYNVSESISERIKDISAMAQKAGYPFMCFYGVGNHGGGPTRATLAVIRDKQEEGHALGFSDPRRYFAAVTEVPRPRVDGEIQYHAIGCYAAVSALKALNRRAEAGLVQAEAGSVLASLAAEAPYPYEKVSELWKKLLFNQFHDTLGGTCIESATRDAIEALGGIIQDAEEIRNTALRKLAATITPGADPTAANFLVFNLTGTEQELPVEYEPWLRDRVEQCRLCDESGSEFPYQTLPAESQAAASRIRRILFTARVPSFGYRAYSFASGQPAAVSSTLKTSAHTLESSRWRLEIDPQTGSIASLRDKLEGREIFAGRAHCPLVVADPSDTWSHGLDRFGYEGESFVCEQVALEEKGPVRASMRVRARASAAIITSTYYVYDDPALPLEIRVHLDWRGKNQLLRLCYPLSLPAANFRYEVPYGSLERPANGQEYPGQRWVLASGSDGYGFALANDAKYSYAALENTLYITALRSPVFAHHNPYALQPGNEYAYTDQGIQEFTLRLQAGREVDALRSYRLADGLTQAPTVIPHVARGGKGPQRASLLAAQANSSLITCLKAAEDRQGLILRLLEVGGLTDTLTLKPAFQQFTLAPYSIATLRTAKDGAWRESDGLETER</sequence>
<dbReference type="GO" id="GO:0030246">
    <property type="term" value="F:carbohydrate binding"/>
    <property type="evidence" value="ECO:0007669"/>
    <property type="project" value="InterPro"/>
</dbReference>
<evidence type="ECO:0000256" key="1">
    <source>
        <dbReference type="ARBA" id="ARBA00009792"/>
    </source>
</evidence>
<dbReference type="Gene3D" id="1.20.1270.50">
    <property type="entry name" value="Glycoside hydrolase family 38, central domain"/>
    <property type="match status" value="1"/>
</dbReference>
<evidence type="ECO:0000259" key="5">
    <source>
        <dbReference type="SMART" id="SM00872"/>
    </source>
</evidence>
<dbReference type="InterPro" id="IPR028995">
    <property type="entry name" value="Glyco_hydro_57/38_cen_sf"/>
</dbReference>
<proteinExistence type="inferred from homology"/>
<dbReference type="PANTHER" id="PTHR46017:SF1">
    <property type="entry name" value="ALPHA-MANNOSIDASE 2C1"/>
    <property type="match status" value="1"/>
</dbReference>
<gene>
    <name evidence="6" type="ORF">EPA93_13540</name>
</gene>